<evidence type="ECO:0000256" key="2">
    <source>
        <dbReference type="ARBA" id="ARBA00022801"/>
    </source>
</evidence>
<dbReference type="Proteomes" id="UP000054653">
    <property type="component" value="Unassembled WGS sequence"/>
</dbReference>
<protein>
    <submittedName>
        <fullName evidence="3">Deoxyribonuclease-2-beta</fullName>
    </submittedName>
</protein>
<gene>
    <name evidence="3" type="primary">Dnase2b</name>
    <name evidence="3" type="ORF">T03_11573</name>
</gene>
<keyword evidence="2" id="KW-0378">Hydrolase</keyword>
<dbReference type="PANTHER" id="PTHR10858">
    <property type="entry name" value="DEOXYRIBONUCLEASE II"/>
    <property type="match status" value="1"/>
</dbReference>
<sequence length="474" mass="52647">MGELMKTAPGQNTGKIILASAAGNWDDGAAPLSNNGGHSFAVTLEHVVQANNDIKFLAYNNVPPAVPNVKTKSNSKGVIIVRTTANVDSAAWVVHTIPGFPTAKTPYTWPAAEDARGHLLICLTISESQINAIAASLLLVQPVIHYNDIPETETAGMPYFKKLAEGQTPIIPPFTSRRTIRTQSAGAPVTVHIYSKSESSKYEIYKKVIVKALKKTIKVWSRRDNKLKGDCRVPGRHIRLLQSPGVINGHNTNIEADDTNWAVSDPGSVICHVDKPYFKNQSKEPAMAICIENNDIFTRFNEIAAQKRSSAIKGKASIINVGVSRMDTLLESIDDCLQWLNLFMACFFLFCFFRRIKAVSKDVENDLSEPVTDVASENCEMEQNANVLNEELDRHVEEEQKPKQVVMLVEIEREKPKSGLYVEYTAEMKFRVNEESVQMYKPTLKKTVNVADAGINAVQSFIMKIFICETLLHL</sequence>
<proteinExistence type="inferred from homology"/>
<accession>A0A0V1DAB7</accession>
<dbReference type="GO" id="GO:0006309">
    <property type="term" value="P:apoptotic DNA fragmentation"/>
    <property type="evidence" value="ECO:0007669"/>
    <property type="project" value="TreeGrafter"/>
</dbReference>
<keyword evidence="4" id="KW-1185">Reference proteome</keyword>
<evidence type="ECO:0000313" key="3">
    <source>
        <dbReference type="EMBL" id="KRY58455.1"/>
    </source>
</evidence>
<evidence type="ECO:0000256" key="1">
    <source>
        <dbReference type="ARBA" id="ARBA00007527"/>
    </source>
</evidence>
<evidence type="ECO:0000313" key="4">
    <source>
        <dbReference type="Proteomes" id="UP000054653"/>
    </source>
</evidence>
<dbReference type="PANTHER" id="PTHR10858:SF23">
    <property type="entry name" value="DEOXYRIBONUCLEASE II"/>
    <property type="match status" value="1"/>
</dbReference>
<dbReference type="AlphaFoldDB" id="A0A0V1DAB7"/>
<organism evidence="3 4">
    <name type="scientific">Trichinella britovi</name>
    <name type="common">Parasitic roundworm</name>
    <dbReference type="NCBI Taxonomy" id="45882"/>
    <lineage>
        <taxon>Eukaryota</taxon>
        <taxon>Metazoa</taxon>
        <taxon>Ecdysozoa</taxon>
        <taxon>Nematoda</taxon>
        <taxon>Enoplea</taxon>
        <taxon>Dorylaimia</taxon>
        <taxon>Trichinellida</taxon>
        <taxon>Trichinellidae</taxon>
        <taxon>Trichinella</taxon>
    </lineage>
</organism>
<reference evidence="3 4" key="1">
    <citation type="submission" date="2015-01" db="EMBL/GenBank/DDBJ databases">
        <title>Evolution of Trichinella species and genotypes.</title>
        <authorList>
            <person name="Korhonen P.K."/>
            <person name="Edoardo P."/>
            <person name="Giuseppe L.R."/>
            <person name="Gasser R.B."/>
        </authorList>
    </citation>
    <scope>NUCLEOTIDE SEQUENCE [LARGE SCALE GENOMIC DNA]</scope>
    <source>
        <strain evidence="3">ISS120</strain>
    </source>
</reference>
<dbReference type="InterPro" id="IPR004947">
    <property type="entry name" value="DNase_II"/>
</dbReference>
<dbReference type="GO" id="GO:0004531">
    <property type="term" value="F:deoxyribonuclease II activity"/>
    <property type="evidence" value="ECO:0007669"/>
    <property type="project" value="InterPro"/>
</dbReference>
<dbReference type="Pfam" id="PF03265">
    <property type="entry name" value="DNase_II"/>
    <property type="match status" value="1"/>
</dbReference>
<dbReference type="OMA" id="GTIPHIT"/>
<comment type="caution">
    <text evidence="3">The sequence shown here is derived from an EMBL/GenBank/DDBJ whole genome shotgun (WGS) entry which is preliminary data.</text>
</comment>
<dbReference type="EMBL" id="JYDI01000021">
    <property type="protein sequence ID" value="KRY58455.1"/>
    <property type="molecule type" value="Genomic_DNA"/>
</dbReference>
<comment type="similarity">
    <text evidence="1">Belongs to the DNase II family.</text>
</comment>
<dbReference type="OrthoDB" id="5916554at2759"/>
<name>A0A0V1DAB7_TRIBR</name>
<feature type="non-terminal residue" evidence="3">
    <location>
        <position position="474"/>
    </location>
</feature>